<dbReference type="EMBL" id="JANPWB010000008">
    <property type="protein sequence ID" value="KAJ1160500.1"/>
    <property type="molecule type" value="Genomic_DNA"/>
</dbReference>
<accession>A0AAV7S8P4</accession>
<feature type="region of interest" description="Disordered" evidence="1">
    <location>
        <begin position="65"/>
        <end position="111"/>
    </location>
</feature>
<dbReference type="AlphaFoldDB" id="A0AAV7S8P4"/>
<evidence type="ECO:0000256" key="1">
    <source>
        <dbReference type="SAM" id="MobiDB-lite"/>
    </source>
</evidence>
<organism evidence="2 3">
    <name type="scientific">Pleurodeles waltl</name>
    <name type="common">Iberian ribbed newt</name>
    <dbReference type="NCBI Taxonomy" id="8319"/>
    <lineage>
        <taxon>Eukaryota</taxon>
        <taxon>Metazoa</taxon>
        <taxon>Chordata</taxon>
        <taxon>Craniata</taxon>
        <taxon>Vertebrata</taxon>
        <taxon>Euteleostomi</taxon>
        <taxon>Amphibia</taxon>
        <taxon>Batrachia</taxon>
        <taxon>Caudata</taxon>
        <taxon>Salamandroidea</taxon>
        <taxon>Salamandridae</taxon>
        <taxon>Pleurodelinae</taxon>
        <taxon>Pleurodeles</taxon>
    </lineage>
</organism>
<comment type="caution">
    <text evidence="2">The sequence shown here is derived from an EMBL/GenBank/DDBJ whole genome shotgun (WGS) entry which is preliminary data.</text>
</comment>
<evidence type="ECO:0000313" key="3">
    <source>
        <dbReference type="Proteomes" id="UP001066276"/>
    </source>
</evidence>
<protein>
    <submittedName>
        <fullName evidence="2">Uncharacterized protein</fullName>
    </submittedName>
</protein>
<proteinExistence type="predicted"/>
<gene>
    <name evidence="2" type="ORF">NDU88_001002</name>
</gene>
<sequence length="111" mass="12253">MFNLLRDTHAQKHCKRQCLQFLQSPGSCTWRIRSRNSQIQGLGLVTLRDVADVADIVEAEGAEGAELGTRNTKPGPTLIRLPEPRTKTCRSQEPKTSTVVLAPVTTAPEEE</sequence>
<keyword evidence="3" id="KW-1185">Reference proteome</keyword>
<dbReference type="Proteomes" id="UP001066276">
    <property type="component" value="Chromosome 4_2"/>
</dbReference>
<evidence type="ECO:0000313" key="2">
    <source>
        <dbReference type="EMBL" id="KAJ1160500.1"/>
    </source>
</evidence>
<reference evidence="2" key="1">
    <citation type="journal article" date="2022" name="bioRxiv">
        <title>Sequencing and chromosome-scale assembly of the giantPleurodeles waltlgenome.</title>
        <authorList>
            <person name="Brown T."/>
            <person name="Elewa A."/>
            <person name="Iarovenko S."/>
            <person name="Subramanian E."/>
            <person name="Araus A.J."/>
            <person name="Petzold A."/>
            <person name="Susuki M."/>
            <person name="Suzuki K.-i.T."/>
            <person name="Hayashi T."/>
            <person name="Toyoda A."/>
            <person name="Oliveira C."/>
            <person name="Osipova E."/>
            <person name="Leigh N.D."/>
            <person name="Simon A."/>
            <person name="Yun M.H."/>
        </authorList>
    </citation>
    <scope>NUCLEOTIDE SEQUENCE</scope>
    <source>
        <strain evidence="2">20211129_DDA</strain>
        <tissue evidence="2">Liver</tissue>
    </source>
</reference>
<feature type="compositionally biased region" description="Basic and acidic residues" evidence="1">
    <location>
        <begin position="82"/>
        <end position="93"/>
    </location>
</feature>
<name>A0AAV7S8P4_PLEWA</name>